<accession>A0AAW1I626</accession>
<dbReference type="CDD" id="cd00018">
    <property type="entry name" value="AP2"/>
    <property type="match status" value="1"/>
</dbReference>
<comment type="caution">
    <text evidence="8">The sequence shown here is derived from an EMBL/GenBank/DDBJ whole genome shotgun (WGS) entry which is preliminary data.</text>
</comment>
<keyword evidence="3" id="KW-0238">DNA-binding</keyword>
<keyword evidence="9" id="KW-1185">Reference proteome</keyword>
<keyword evidence="4" id="KW-0804">Transcription</keyword>
<dbReference type="PROSITE" id="PS51032">
    <property type="entry name" value="AP2_ERF"/>
    <property type="match status" value="1"/>
</dbReference>
<dbReference type="InterPro" id="IPR016177">
    <property type="entry name" value="DNA-bd_dom_sf"/>
</dbReference>
<dbReference type="PANTHER" id="PTHR31190:SF72">
    <property type="entry name" value="AP2 DOMAIN CONTAINING PROTEIN, EXPRESSED"/>
    <property type="match status" value="1"/>
</dbReference>
<evidence type="ECO:0000259" key="7">
    <source>
        <dbReference type="PROSITE" id="PS51032"/>
    </source>
</evidence>
<proteinExistence type="predicted"/>
<dbReference type="SUPFAM" id="SSF54171">
    <property type="entry name" value="DNA-binding domain"/>
    <property type="match status" value="1"/>
</dbReference>
<evidence type="ECO:0000256" key="4">
    <source>
        <dbReference type="ARBA" id="ARBA00023163"/>
    </source>
</evidence>
<keyword evidence="5" id="KW-0539">Nucleus</keyword>
<dbReference type="AlphaFoldDB" id="A0AAW1I626"/>
<gene>
    <name evidence="8" type="ORF">RND81_10G244800</name>
</gene>
<dbReference type="SMART" id="SM00380">
    <property type="entry name" value="AP2"/>
    <property type="match status" value="1"/>
</dbReference>
<dbReference type="GO" id="GO:0003677">
    <property type="term" value="F:DNA binding"/>
    <property type="evidence" value="ECO:0007669"/>
    <property type="project" value="UniProtKB-KW"/>
</dbReference>
<feature type="region of interest" description="Disordered" evidence="6">
    <location>
        <begin position="41"/>
        <end position="73"/>
    </location>
</feature>
<evidence type="ECO:0000256" key="3">
    <source>
        <dbReference type="ARBA" id="ARBA00023125"/>
    </source>
</evidence>
<comment type="subcellular location">
    <subcellularLocation>
        <location evidence="1">Nucleus</location>
    </subcellularLocation>
</comment>
<feature type="compositionally biased region" description="Polar residues" evidence="6">
    <location>
        <begin position="177"/>
        <end position="186"/>
    </location>
</feature>
<evidence type="ECO:0000256" key="1">
    <source>
        <dbReference type="ARBA" id="ARBA00004123"/>
    </source>
</evidence>
<dbReference type="PANTHER" id="PTHR31190">
    <property type="entry name" value="DNA-BINDING DOMAIN"/>
    <property type="match status" value="1"/>
</dbReference>
<name>A0AAW1I626_SAPOF</name>
<dbReference type="InterPro" id="IPR001471">
    <property type="entry name" value="AP2/ERF_dom"/>
</dbReference>
<protein>
    <recommendedName>
        <fullName evidence="7">AP2/ERF domain-containing protein</fullName>
    </recommendedName>
</protein>
<dbReference type="GO" id="GO:0009873">
    <property type="term" value="P:ethylene-activated signaling pathway"/>
    <property type="evidence" value="ECO:0007669"/>
    <property type="project" value="InterPro"/>
</dbReference>
<dbReference type="Proteomes" id="UP001443914">
    <property type="component" value="Unassembled WGS sequence"/>
</dbReference>
<dbReference type="GO" id="GO:0003700">
    <property type="term" value="F:DNA-binding transcription factor activity"/>
    <property type="evidence" value="ECO:0007669"/>
    <property type="project" value="InterPro"/>
</dbReference>
<evidence type="ECO:0000313" key="9">
    <source>
        <dbReference type="Proteomes" id="UP001443914"/>
    </source>
</evidence>
<reference evidence="8" key="1">
    <citation type="submission" date="2024-03" db="EMBL/GenBank/DDBJ databases">
        <title>WGS assembly of Saponaria officinalis var. Norfolk2.</title>
        <authorList>
            <person name="Jenkins J."/>
            <person name="Shu S."/>
            <person name="Grimwood J."/>
            <person name="Barry K."/>
            <person name="Goodstein D."/>
            <person name="Schmutz J."/>
            <person name="Leebens-Mack J."/>
            <person name="Osbourn A."/>
        </authorList>
    </citation>
    <scope>NUCLEOTIDE SEQUENCE [LARGE SCALE GENOMIC DNA]</scope>
    <source>
        <strain evidence="8">JIC</strain>
    </source>
</reference>
<sequence>SPRSFPWDDFWCQYNCISLPQIPFNTDDSDKIAFFRMLSEQENSQETRIEPKPEPWSPTSPNSFSFEPERKTEIRDSTRNGVRVWLGTFDSDVEAALAYDQAAFAMRGNMAVLNFPIEVVKESLNKMKQENGEDFQEGFSTTSLVIALKRKHLLRRKSMEDNNGRKRGRKAKIEAVSGSNSSAESY</sequence>
<dbReference type="Gene3D" id="3.30.730.10">
    <property type="entry name" value="AP2/ERF domain"/>
    <property type="match status" value="1"/>
</dbReference>
<keyword evidence="2" id="KW-0805">Transcription regulation</keyword>
<feature type="non-terminal residue" evidence="8">
    <location>
        <position position="1"/>
    </location>
</feature>
<evidence type="ECO:0000256" key="6">
    <source>
        <dbReference type="SAM" id="MobiDB-lite"/>
    </source>
</evidence>
<dbReference type="InterPro" id="IPR036955">
    <property type="entry name" value="AP2/ERF_dom_sf"/>
</dbReference>
<feature type="domain" description="AP2/ERF" evidence="7">
    <location>
        <begin position="45"/>
        <end position="116"/>
    </location>
</feature>
<evidence type="ECO:0000256" key="2">
    <source>
        <dbReference type="ARBA" id="ARBA00023015"/>
    </source>
</evidence>
<feature type="region of interest" description="Disordered" evidence="6">
    <location>
        <begin position="156"/>
        <end position="186"/>
    </location>
</feature>
<organism evidence="8 9">
    <name type="scientific">Saponaria officinalis</name>
    <name type="common">Common soapwort</name>
    <name type="synonym">Lychnis saponaria</name>
    <dbReference type="NCBI Taxonomy" id="3572"/>
    <lineage>
        <taxon>Eukaryota</taxon>
        <taxon>Viridiplantae</taxon>
        <taxon>Streptophyta</taxon>
        <taxon>Embryophyta</taxon>
        <taxon>Tracheophyta</taxon>
        <taxon>Spermatophyta</taxon>
        <taxon>Magnoliopsida</taxon>
        <taxon>eudicotyledons</taxon>
        <taxon>Gunneridae</taxon>
        <taxon>Pentapetalae</taxon>
        <taxon>Caryophyllales</taxon>
        <taxon>Caryophyllaceae</taxon>
        <taxon>Caryophylleae</taxon>
        <taxon>Saponaria</taxon>
    </lineage>
</organism>
<dbReference type="GO" id="GO:0005634">
    <property type="term" value="C:nucleus"/>
    <property type="evidence" value="ECO:0007669"/>
    <property type="project" value="UniProtKB-SubCell"/>
</dbReference>
<evidence type="ECO:0000313" key="8">
    <source>
        <dbReference type="EMBL" id="KAK9684946.1"/>
    </source>
</evidence>
<dbReference type="InterPro" id="IPR044808">
    <property type="entry name" value="ERF_plant"/>
</dbReference>
<dbReference type="EMBL" id="JBDFQZ010000010">
    <property type="protein sequence ID" value="KAK9684946.1"/>
    <property type="molecule type" value="Genomic_DNA"/>
</dbReference>
<evidence type="ECO:0000256" key="5">
    <source>
        <dbReference type="ARBA" id="ARBA00023242"/>
    </source>
</evidence>